<evidence type="ECO:0000256" key="5">
    <source>
        <dbReference type="ARBA" id="ARBA00034125"/>
    </source>
</evidence>
<comment type="caution">
    <text evidence="9">The sequence shown here is derived from an EMBL/GenBank/DDBJ whole genome shotgun (WGS) entry which is preliminary data.</text>
</comment>
<sequence>MTAPFSEASYSARIEFMVELAQRLHRYGTTADRLEGALTAVASRLGIGCEPWSNPTGLILTFSDPGRETGQRDATRVLRLSPGDVDLHRLAQTDRIAEEVLAGSLDPADAKTQMRALDAPPTPLMQRAEVVAFGLAAAAVAGLLRLPWLDIGVAGVTGLLIGLLSNVSESRPRVRTGFEALAGMLAGTMAVLAGSLIAPLNQNTVMIASLVVLLPGLTLTNAVSELTGQQLVSGTARFAGALTTVLKLGIGVLVSLYALDLAGFSPVARASHPQPAWIEWLSLALASFAFAVLFRASYRDYLRVMCAAALGYLISRFVGEAAGSPAGVFLAALSMTAIGNAYARWWHRPGAIIRVPGIIMLVPGSTSLRGLLSLMQHQDVGAGQVALLAVMNALAALVAGLLFGNMLLPPRRNL</sequence>
<evidence type="ECO:0000256" key="3">
    <source>
        <dbReference type="ARBA" id="ARBA00022989"/>
    </source>
</evidence>
<feature type="transmembrane region" description="Helical" evidence="6">
    <location>
        <begin position="277"/>
        <end position="294"/>
    </location>
</feature>
<comment type="subcellular location">
    <subcellularLocation>
        <location evidence="1">Membrane</location>
        <topology evidence="1">Multi-pass membrane protein</topology>
    </subcellularLocation>
</comment>
<evidence type="ECO:0000256" key="1">
    <source>
        <dbReference type="ARBA" id="ARBA00004141"/>
    </source>
</evidence>
<dbReference type="EMBL" id="VTRV01000013">
    <property type="protein sequence ID" value="TZF91266.1"/>
    <property type="molecule type" value="Genomic_DNA"/>
</dbReference>
<protein>
    <submittedName>
        <fullName evidence="9">Threonine/serine exporter family protein</fullName>
    </submittedName>
</protein>
<proteinExistence type="inferred from homology"/>
<feature type="transmembrane region" description="Helical" evidence="6">
    <location>
        <begin position="386"/>
        <end position="408"/>
    </location>
</feature>
<dbReference type="InterPro" id="IPR051361">
    <property type="entry name" value="ThrE/Ser_Exporter"/>
</dbReference>
<evidence type="ECO:0000313" key="10">
    <source>
        <dbReference type="Proteomes" id="UP000323164"/>
    </source>
</evidence>
<evidence type="ECO:0000313" key="9">
    <source>
        <dbReference type="EMBL" id="TZF91266.1"/>
    </source>
</evidence>
<dbReference type="InterPro" id="IPR010619">
    <property type="entry name" value="ThrE-like_N"/>
</dbReference>
<evidence type="ECO:0000256" key="4">
    <source>
        <dbReference type="ARBA" id="ARBA00023136"/>
    </source>
</evidence>
<keyword evidence="4 6" id="KW-0472">Membrane</keyword>
<dbReference type="PANTHER" id="PTHR31082:SF4">
    <property type="entry name" value="PHEROMONE-REGULATED MEMBRANE PROTEIN 10"/>
    <property type="match status" value="1"/>
</dbReference>
<evidence type="ECO:0000256" key="2">
    <source>
        <dbReference type="ARBA" id="ARBA00022692"/>
    </source>
</evidence>
<dbReference type="RefSeq" id="WP_149351756.1">
    <property type="nucleotide sequence ID" value="NZ_VTRV01000013.1"/>
</dbReference>
<evidence type="ECO:0000259" key="7">
    <source>
        <dbReference type="Pfam" id="PF06738"/>
    </source>
</evidence>
<dbReference type="Pfam" id="PF12821">
    <property type="entry name" value="ThrE_2"/>
    <property type="match status" value="1"/>
</dbReference>
<dbReference type="GO" id="GO:0016020">
    <property type="term" value="C:membrane"/>
    <property type="evidence" value="ECO:0007669"/>
    <property type="project" value="UniProtKB-SubCell"/>
</dbReference>
<dbReference type="GO" id="GO:0022857">
    <property type="term" value="F:transmembrane transporter activity"/>
    <property type="evidence" value="ECO:0007669"/>
    <property type="project" value="InterPro"/>
</dbReference>
<dbReference type="AlphaFoldDB" id="A0A5D8Z9M6"/>
<accession>A0A5D8Z9M6</accession>
<feature type="transmembrane region" description="Helical" evidence="6">
    <location>
        <begin position="325"/>
        <end position="343"/>
    </location>
</feature>
<reference evidence="9 10" key="1">
    <citation type="submission" date="2019-08" db="EMBL/GenBank/DDBJ databases">
        <title>Draft genome sequence of Lysobacter sp. UKS-15.</title>
        <authorList>
            <person name="Im W.-T."/>
        </authorList>
    </citation>
    <scope>NUCLEOTIDE SEQUENCE [LARGE SCALE GENOMIC DNA]</scope>
    <source>
        <strain evidence="9 10">UKS-15</strain>
    </source>
</reference>
<keyword evidence="2 6" id="KW-0812">Transmembrane</keyword>
<feature type="domain" description="Threonine/Serine exporter ThrE" evidence="8">
    <location>
        <begin position="283"/>
        <end position="404"/>
    </location>
</feature>
<feature type="transmembrane region" description="Helical" evidence="6">
    <location>
        <begin position="151"/>
        <end position="168"/>
    </location>
</feature>
<feature type="transmembrane region" description="Helical" evidence="6">
    <location>
        <begin position="236"/>
        <end position="257"/>
    </location>
</feature>
<evidence type="ECO:0000259" key="8">
    <source>
        <dbReference type="Pfam" id="PF12821"/>
    </source>
</evidence>
<dbReference type="PANTHER" id="PTHR31082">
    <property type="entry name" value="PHEROMONE-REGULATED MEMBRANE PROTEIN 10"/>
    <property type="match status" value="1"/>
</dbReference>
<feature type="domain" description="Threonine/serine exporter-like N-terminal" evidence="7">
    <location>
        <begin position="16"/>
        <end position="256"/>
    </location>
</feature>
<feature type="transmembrane region" description="Helical" evidence="6">
    <location>
        <begin position="204"/>
        <end position="224"/>
    </location>
</feature>
<dbReference type="Pfam" id="PF06738">
    <property type="entry name" value="ThrE"/>
    <property type="match status" value="1"/>
</dbReference>
<organism evidence="9 10">
    <name type="scientific">Cognatilysobacter lacus</name>
    <dbReference type="NCBI Taxonomy" id="1643323"/>
    <lineage>
        <taxon>Bacteria</taxon>
        <taxon>Pseudomonadati</taxon>
        <taxon>Pseudomonadota</taxon>
        <taxon>Gammaproteobacteria</taxon>
        <taxon>Lysobacterales</taxon>
        <taxon>Lysobacteraceae</taxon>
        <taxon>Cognatilysobacter</taxon>
    </lineage>
</organism>
<name>A0A5D8Z9M6_9GAMM</name>
<comment type="similarity">
    <text evidence="5">Belongs to the ThrE exporter (TC 2.A.79) family.</text>
</comment>
<dbReference type="Proteomes" id="UP000323164">
    <property type="component" value="Unassembled WGS sequence"/>
</dbReference>
<dbReference type="OrthoDB" id="1490274at2"/>
<dbReference type="InterPro" id="IPR024528">
    <property type="entry name" value="ThrE_2"/>
</dbReference>
<keyword evidence="10" id="KW-1185">Reference proteome</keyword>
<evidence type="ECO:0000256" key="6">
    <source>
        <dbReference type="SAM" id="Phobius"/>
    </source>
</evidence>
<feature type="transmembrane region" description="Helical" evidence="6">
    <location>
        <begin position="355"/>
        <end position="374"/>
    </location>
</feature>
<feature type="transmembrane region" description="Helical" evidence="6">
    <location>
        <begin position="180"/>
        <end position="198"/>
    </location>
</feature>
<gene>
    <name evidence="9" type="ORF">FW784_02370</name>
</gene>
<keyword evidence="3 6" id="KW-1133">Transmembrane helix</keyword>